<name>A0A1E5VSD5_9POAL</name>
<dbReference type="Proteomes" id="UP000095767">
    <property type="component" value="Unassembled WGS sequence"/>
</dbReference>
<dbReference type="EMBL" id="LWDX02031066">
    <property type="protein sequence ID" value="OEL28011.1"/>
    <property type="molecule type" value="Genomic_DNA"/>
</dbReference>
<evidence type="ECO:0000313" key="2">
    <source>
        <dbReference type="Proteomes" id="UP000095767"/>
    </source>
</evidence>
<reference evidence="1 2" key="1">
    <citation type="submission" date="2016-09" db="EMBL/GenBank/DDBJ databases">
        <title>The draft genome of Dichanthelium oligosanthes: A C3 panicoid grass species.</title>
        <authorList>
            <person name="Studer A.J."/>
            <person name="Schnable J.C."/>
            <person name="Brutnell T.P."/>
        </authorList>
    </citation>
    <scope>NUCLEOTIDE SEQUENCE [LARGE SCALE GENOMIC DNA]</scope>
    <source>
        <strain evidence="2">cv. Kellogg 1175</strain>
        <tissue evidence="1">Leaf</tissue>
    </source>
</reference>
<gene>
    <name evidence="1" type="ORF">BAE44_0010971</name>
</gene>
<accession>A0A1E5VSD5</accession>
<evidence type="ECO:0000313" key="1">
    <source>
        <dbReference type="EMBL" id="OEL28011.1"/>
    </source>
</evidence>
<proteinExistence type="predicted"/>
<feature type="non-terminal residue" evidence="1">
    <location>
        <position position="1"/>
    </location>
</feature>
<keyword evidence="2" id="KW-1185">Reference proteome</keyword>
<organism evidence="1 2">
    <name type="scientific">Dichanthelium oligosanthes</name>
    <dbReference type="NCBI Taxonomy" id="888268"/>
    <lineage>
        <taxon>Eukaryota</taxon>
        <taxon>Viridiplantae</taxon>
        <taxon>Streptophyta</taxon>
        <taxon>Embryophyta</taxon>
        <taxon>Tracheophyta</taxon>
        <taxon>Spermatophyta</taxon>
        <taxon>Magnoliopsida</taxon>
        <taxon>Liliopsida</taxon>
        <taxon>Poales</taxon>
        <taxon>Poaceae</taxon>
        <taxon>PACMAD clade</taxon>
        <taxon>Panicoideae</taxon>
        <taxon>Panicodae</taxon>
        <taxon>Paniceae</taxon>
        <taxon>Dichantheliinae</taxon>
        <taxon>Dichanthelium</taxon>
    </lineage>
</organism>
<protein>
    <submittedName>
        <fullName evidence="1">Uncharacterized protein</fullName>
    </submittedName>
</protein>
<dbReference type="AlphaFoldDB" id="A0A1E5VSD5"/>
<comment type="caution">
    <text evidence="1">The sequence shown here is derived from an EMBL/GenBank/DDBJ whole genome shotgun (WGS) entry which is preliminary data.</text>
</comment>
<sequence length="67" mass="7893">LKLTFEELLAKNQRENDAKKMLIGQVILDHQDYLQNVLLDIGIGKGRSFIQQHHILIFDRQHQCTCY</sequence>